<feature type="domain" description="DUF4931" evidence="2">
    <location>
        <begin position="138"/>
        <end position="253"/>
    </location>
</feature>
<dbReference type="SUPFAM" id="SSF54197">
    <property type="entry name" value="HIT-like"/>
    <property type="match status" value="1"/>
</dbReference>
<protein>
    <submittedName>
        <fullName evidence="3">DUF4931 domain-containing protein</fullName>
    </submittedName>
</protein>
<dbReference type="EMBL" id="JAUOZS010000001">
    <property type="protein sequence ID" value="MDT8899757.1"/>
    <property type="molecule type" value="Genomic_DNA"/>
</dbReference>
<evidence type="ECO:0000259" key="1">
    <source>
        <dbReference type="Pfam" id="PF16285"/>
    </source>
</evidence>
<sequence length="255" mass="28344">MNSRQTHLVFDTKIGGAKPVTVVDNGHRCPFCCRDELEGIIAADGQILLVANKYPVLRDTVQTVLIETDDCSSELSLYPREHLHRVIRFGTEKWLDMIAGGEFASVLFFKNHGPSSGGTIRHPHMQIIGVRHVDYTANIPPASLEGIPISCDGGVELAIADKPLVGFVELNLKLADLGHLDRLADYLQICAHYFLNHFNRHCNSYNIFFYNIGGRITAKVMPRFVASPIYVGYAIPQLSTRIPDVAADLKRIYGL</sequence>
<evidence type="ECO:0000313" key="4">
    <source>
        <dbReference type="Proteomes" id="UP001254848"/>
    </source>
</evidence>
<dbReference type="Gene3D" id="3.30.428.10">
    <property type="entry name" value="HIT-like"/>
    <property type="match status" value="1"/>
</dbReference>
<name>A0ABU3NSF8_9FIRM</name>
<dbReference type="InterPro" id="IPR046322">
    <property type="entry name" value="DUF4931"/>
</dbReference>
<evidence type="ECO:0000313" key="3">
    <source>
        <dbReference type="EMBL" id="MDT8899757.1"/>
    </source>
</evidence>
<evidence type="ECO:0000259" key="2">
    <source>
        <dbReference type="Pfam" id="PF20956"/>
    </source>
</evidence>
<proteinExistence type="predicted"/>
<reference evidence="3 4" key="1">
    <citation type="submission" date="2023-07" db="EMBL/GenBank/DDBJ databases">
        <title>The novel representative of Negativicutes class, Anaeroselena agilis gen. nov. sp. nov.</title>
        <authorList>
            <person name="Prokofeva M.I."/>
            <person name="Elcheninov A.G."/>
            <person name="Klyukina A."/>
            <person name="Kublanov I.V."/>
            <person name="Frolov E.N."/>
            <person name="Podosokorskaya O.A."/>
        </authorList>
    </citation>
    <scope>NUCLEOTIDE SEQUENCE [LARGE SCALE GENOMIC DNA]</scope>
    <source>
        <strain evidence="3 4">4137-cl</strain>
    </source>
</reference>
<comment type="caution">
    <text evidence="3">The sequence shown here is derived from an EMBL/GenBank/DDBJ whole genome shotgun (WGS) entry which is preliminary data.</text>
</comment>
<dbReference type="InterPro" id="IPR036265">
    <property type="entry name" value="HIT-like_sf"/>
</dbReference>
<keyword evidence="4" id="KW-1185">Reference proteome</keyword>
<dbReference type="InterPro" id="IPR049285">
    <property type="entry name" value="DUF4931_C"/>
</dbReference>
<dbReference type="RefSeq" id="WP_413778325.1">
    <property type="nucleotide sequence ID" value="NZ_JAUOZS010000001.1"/>
</dbReference>
<organism evidence="3 4">
    <name type="scientific">Anaeroselena agilis</name>
    <dbReference type="NCBI Taxonomy" id="3063788"/>
    <lineage>
        <taxon>Bacteria</taxon>
        <taxon>Bacillati</taxon>
        <taxon>Bacillota</taxon>
        <taxon>Negativicutes</taxon>
        <taxon>Acetonemataceae</taxon>
        <taxon>Anaeroselena</taxon>
    </lineage>
</organism>
<dbReference type="Pfam" id="PF20956">
    <property type="entry name" value="DUF4931_C"/>
    <property type="match status" value="1"/>
</dbReference>
<accession>A0ABU3NSF8</accession>
<gene>
    <name evidence="3" type="ORF">Q4T40_00655</name>
</gene>
<feature type="domain" description="DUF4931" evidence="1">
    <location>
        <begin position="10"/>
        <end position="132"/>
    </location>
</feature>
<dbReference type="Proteomes" id="UP001254848">
    <property type="component" value="Unassembled WGS sequence"/>
</dbReference>
<dbReference type="Pfam" id="PF16285">
    <property type="entry name" value="DUF4931_N"/>
    <property type="match status" value="1"/>
</dbReference>